<dbReference type="KEGG" id="hhy:Halhy_2620"/>
<feature type="domain" description="RNA ligase" evidence="1">
    <location>
        <begin position="37"/>
        <end position="193"/>
    </location>
</feature>
<evidence type="ECO:0000259" key="1">
    <source>
        <dbReference type="Pfam" id="PF09414"/>
    </source>
</evidence>
<dbReference type="Proteomes" id="UP000008461">
    <property type="component" value="Chromosome"/>
</dbReference>
<dbReference type="Gene3D" id="3.30.470.30">
    <property type="entry name" value="DNA ligase/mRNA capping enzyme"/>
    <property type="match status" value="1"/>
</dbReference>
<organism evidence="2 3">
    <name type="scientific">Haliscomenobacter hydrossis (strain ATCC 27775 / DSM 1100 / LMG 10767 / O)</name>
    <dbReference type="NCBI Taxonomy" id="760192"/>
    <lineage>
        <taxon>Bacteria</taxon>
        <taxon>Pseudomonadati</taxon>
        <taxon>Bacteroidota</taxon>
        <taxon>Saprospiria</taxon>
        <taxon>Saprospirales</taxon>
        <taxon>Haliscomenobacteraceae</taxon>
        <taxon>Haliscomenobacter</taxon>
    </lineage>
</organism>
<dbReference type="Pfam" id="PF09414">
    <property type="entry name" value="RNA_ligase"/>
    <property type="match status" value="1"/>
</dbReference>
<dbReference type="InterPro" id="IPR052732">
    <property type="entry name" value="Cell-binding_unc_protein"/>
</dbReference>
<evidence type="ECO:0000313" key="3">
    <source>
        <dbReference type="Proteomes" id="UP000008461"/>
    </source>
</evidence>
<dbReference type="PANTHER" id="PTHR43883:SF1">
    <property type="entry name" value="GLUCONOKINASE"/>
    <property type="match status" value="1"/>
</dbReference>
<reference evidence="2 3" key="1">
    <citation type="journal article" date="2011" name="Stand. Genomic Sci.">
        <title>Complete genome sequence of Haliscomenobacter hydrossis type strain (O).</title>
        <authorList>
            <consortium name="US DOE Joint Genome Institute (JGI-PGF)"/>
            <person name="Daligault H."/>
            <person name="Lapidus A."/>
            <person name="Zeytun A."/>
            <person name="Nolan M."/>
            <person name="Lucas S."/>
            <person name="Del Rio T.G."/>
            <person name="Tice H."/>
            <person name="Cheng J.F."/>
            <person name="Tapia R."/>
            <person name="Han C."/>
            <person name="Goodwin L."/>
            <person name="Pitluck S."/>
            <person name="Liolios K."/>
            <person name="Pagani I."/>
            <person name="Ivanova N."/>
            <person name="Huntemann M."/>
            <person name="Mavromatis K."/>
            <person name="Mikhailova N."/>
            <person name="Pati A."/>
            <person name="Chen A."/>
            <person name="Palaniappan K."/>
            <person name="Land M."/>
            <person name="Hauser L."/>
            <person name="Brambilla E.M."/>
            <person name="Rohde M."/>
            <person name="Verbarg S."/>
            <person name="Goker M."/>
            <person name="Bristow J."/>
            <person name="Eisen J.A."/>
            <person name="Markowitz V."/>
            <person name="Hugenholtz P."/>
            <person name="Kyrpides N.C."/>
            <person name="Klenk H.P."/>
            <person name="Woyke T."/>
        </authorList>
    </citation>
    <scope>NUCLEOTIDE SEQUENCE [LARGE SCALE GENOMIC DNA]</scope>
    <source>
        <strain evidence="3">ATCC 27775 / DSM 1100 / LMG 10767 / O</strain>
    </source>
</reference>
<dbReference type="eggNOG" id="COG1423">
    <property type="taxonomic scope" value="Bacteria"/>
</dbReference>
<protein>
    <recommendedName>
        <fullName evidence="1">RNA ligase domain-containing protein</fullName>
    </recommendedName>
</protein>
<proteinExistence type="predicted"/>
<dbReference type="SUPFAM" id="SSF56091">
    <property type="entry name" value="DNA ligase/mRNA capping enzyme, catalytic domain"/>
    <property type="match status" value="1"/>
</dbReference>
<dbReference type="PANTHER" id="PTHR43883">
    <property type="entry name" value="SLR0207 PROTEIN"/>
    <property type="match status" value="1"/>
</dbReference>
<reference key="2">
    <citation type="submission" date="2011-04" db="EMBL/GenBank/DDBJ databases">
        <title>Complete sequence of chromosome of Haliscomenobacter hydrossis DSM 1100.</title>
        <authorList>
            <consortium name="US DOE Joint Genome Institute (JGI-PGF)"/>
            <person name="Lucas S."/>
            <person name="Han J."/>
            <person name="Lapidus A."/>
            <person name="Bruce D."/>
            <person name="Goodwin L."/>
            <person name="Pitluck S."/>
            <person name="Peters L."/>
            <person name="Kyrpides N."/>
            <person name="Mavromatis K."/>
            <person name="Ivanova N."/>
            <person name="Ovchinnikova G."/>
            <person name="Pagani I."/>
            <person name="Daligault H."/>
            <person name="Detter J.C."/>
            <person name="Han C."/>
            <person name="Land M."/>
            <person name="Hauser L."/>
            <person name="Markowitz V."/>
            <person name="Cheng J.-F."/>
            <person name="Hugenholtz P."/>
            <person name="Woyke T."/>
            <person name="Wu D."/>
            <person name="Verbarg S."/>
            <person name="Frueling A."/>
            <person name="Brambilla E."/>
            <person name="Klenk H.-P."/>
            <person name="Eisen J.A."/>
        </authorList>
    </citation>
    <scope>NUCLEOTIDE SEQUENCE</scope>
    <source>
        <strain>DSM 1100</strain>
    </source>
</reference>
<accession>F4KZQ3</accession>
<dbReference type="InterPro" id="IPR021122">
    <property type="entry name" value="RNA_ligase_dom_REL/Rnl2"/>
</dbReference>
<evidence type="ECO:0000313" key="2">
    <source>
        <dbReference type="EMBL" id="AEE50489.1"/>
    </source>
</evidence>
<sequence>MEIVSEKYPRTYHFPFSEGAVNDDRIQEEWQELLAQEIVVTEKLDGENTCIKANGVYARSHGAVNRNPWAKPIWEIWERVGSSLQDLHLFGENLYAIHSIEYARLDSHFYLFAVRDNGLWLSWDEVEWYAQLLDLPTVPVLERGSCTATQLQTIIANQQAQGSRLGGESEGVVCRNAAAFPETEFSQHVLKYVRKNHVQTDEHWIRNWKRAPLWFERPDFQTTGGELGTD</sequence>
<dbReference type="AlphaFoldDB" id="F4KZQ3"/>
<gene>
    <name evidence="2" type="ordered locus">Halhy_2620</name>
</gene>
<dbReference type="EMBL" id="CP002691">
    <property type="protein sequence ID" value="AEE50489.1"/>
    <property type="molecule type" value="Genomic_DNA"/>
</dbReference>
<name>F4KZQ3_HALH1</name>
<dbReference type="HOGENOM" id="CLU_080123_1_0_10"/>
<dbReference type="STRING" id="760192.Halhy_2620"/>
<keyword evidence="3" id="KW-1185">Reference proteome</keyword>